<evidence type="ECO:0000259" key="5">
    <source>
        <dbReference type="PROSITE" id="PS50949"/>
    </source>
</evidence>
<keyword evidence="7" id="KW-1185">Reference proteome</keyword>
<name>A0ABU3APJ8_9ACTN</name>
<organism evidence="6 7">
    <name type="scientific">Streptomyces lancefieldiae</name>
    <dbReference type="NCBI Taxonomy" id="3075520"/>
    <lineage>
        <taxon>Bacteria</taxon>
        <taxon>Bacillati</taxon>
        <taxon>Actinomycetota</taxon>
        <taxon>Actinomycetes</taxon>
        <taxon>Kitasatosporales</taxon>
        <taxon>Streptomycetaceae</taxon>
        <taxon>Streptomyces</taxon>
    </lineage>
</organism>
<dbReference type="Gene3D" id="1.10.10.10">
    <property type="entry name" value="Winged helix-like DNA-binding domain superfamily/Winged helix DNA-binding domain"/>
    <property type="match status" value="1"/>
</dbReference>
<keyword evidence="2" id="KW-0238">DNA-binding</keyword>
<dbReference type="EMBL" id="JAVRFH010000016">
    <property type="protein sequence ID" value="MDT0612101.1"/>
    <property type="molecule type" value="Genomic_DNA"/>
</dbReference>
<dbReference type="InterPro" id="IPR036388">
    <property type="entry name" value="WH-like_DNA-bd_sf"/>
</dbReference>
<dbReference type="Pfam" id="PF00392">
    <property type="entry name" value="GntR"/>
    <property type="match status" value="1"/>
</dbReference>
<evidence type="ECO:0000256" key="4">
    <source>
        <dbReference type="SAM" id="MobiDB-lite"/>
    </source>
</evidence>
<feature type="region of interest" description="Disordered" evidence="4">
    <location>
        <begin position="79"/>
        <end position="98"/>
    </location>
</feature>
<feature type="domain" description="HTH gntR-type" evidence="5">
    <location>
        <begin position="1"/>
        <end position="54"/>
    </location>
</feature>
<dbReference type="InterPro" id="IPR000524">
    <property type="entry name" value="Tscrpt_reg_HTH_GntR"/>
</dbReference>
<gene>
    <name evidence="6" type="ORF">RM812_17995</name>
</gene>
<comment type="caution">
    <text evidence="6">The sequence shown here is derived from an EMBL/GenBank/DDBJ whole genome shotgun (WGS) entry which is preliminary data.</text>
</comment>
<evidence type="ECO:0000256" key="3">
    <source>
        <dbReference type="ARBA" id="ARBA00023163"/>
    </source>
</evidence>
<evidence type="ECO:0000256" key="1">
    <source>
        <dbReference type="ARBA" id="ARBA00023015"/>
    </source>
</evidence>
<reference evidence="6" key="1">
    <citation type="submission" date="2024-05" db="EMBL/GenBank/DDBJ databases">
        <title>30 novel species of actinomycetes from the DSMZ collection.</title>
        <authorList>
            <person name="Nouioui I."/>
        </authorList>
    </citation>
    <scope>NUCLEOTIDE SEQUENCE</scope>
    <source>
        <strain evidence="6">DSM 40712</strain>
    </source>
</reference>
<evidence type="ECO:0000256" key="2">
    <source>
        <dbReference type="ARBA" id="ARBA00023125"/>
    </source>
</evidence>
<keyword evidence="3" id="KW-0804">Transcription</keyword>
<accession>A0ABU3APJ8</accession>
<dbReference type="PROSITE" id="PS50949">
    <property type="entry name" value="HTH_GNTR"/>
    <property type="match status" value="1"/>
</dbReference>
<dbReference type="InterPro" id="IPR036390">
    <property type="entry name" value="WH_DNA-bd_sf"/>
</dbReference>
<keyword evidence="1" id="KW-0805">Transcription regulation</keyword>
<protein>
    <submittedName>
        <fullName evidence="6">GntR family transcriptional regulator</fullName>
    </submittedName>
</protein>
<sequence>MSDRLKPDERVPAVRSLQQQYAIAGMTARAALHVLRAEDLVHVVQGRGSFVADPLPLDSVSERNRDEVLEEALRDALRHIRPQGHPPQPGARHLPHPL</sequence>
<dbReference type="SUPFAM" id="SSF46785">
    <property type="entry name" value="Winged helix' DNA-binding domain"/>
    <property type="match status" value="1"/>
</dbReference>
<evidence type="ECO:0000313" key="7">
    <source>
        <dbReference type="Proteomes" id="UP001180724"/>
    </source>
</evidence>
<dbReference type="RefSeq" id="WP_311573747.1">
    <property type="nucleotide sequence ID" value="NZ_JAVRFH010000016.1"/>
</dbReference>
<proteinExistence type="predicted"/>
<dbReference type="Proteomes" id="UP001180724">
    <property type="component" value="Unassembled WGS sequence"/>
</dbReference>
<evidence type="ECO:0000313" key="6">
    <source>
        <dbReference type="EMBL" id="MDT0612101.1"/>
    </source>
</evidence>